<dbReference type="InterPro" id="IPR002636">
    <property type="entry name" value="DUF29"/>
</dbReference>
<organism evidence="1 2">
    <name type="scientific">Sulfurihydrogenibium yellowstonense SS-5</name>
    <dbReference type="NCBI Taxonomy" id="432331"/>
    <lineage>
        <taxon>Bacteria</taxon>
        <taxon>Pseudomonadati</taxon>
        <taxon>Aquificota</taxon>
        <taxon>Aquificia</taxon>
        <taxon>Aquificales</taxon>
        <taxon>Hydrogenothermaceae</taxon>
        <taxon>Sulfurihydrogenibium</taxon>
    </lineage>
</organism>
<dbReference type="Pfam" id="PF01724">
    <property type="entry name" value="DUF29"/>
    <property type="match status" value="1"/>
</dbReference>
<dbReference type="AlphaFoldDB" id="C4FKT8"/>
<evidence type="ECO:0008006" key="3">
    <source>
        <dbReference type="Google" id="ProtNLM"/>
    </source>
</evidence>
<dbReference type="EMBL" id="ABZS01000115">
    <property type="protein sequence ID" value="EEP60312.1"/>
    <property type="molecule type" value="Genomic_DNA"/>
</dbReference>
<dbReference type="PANTHER" id="PTHR34235">
    <property type="entry name" value="SLR1203 PROTEIN-RELATED"/>
    <property type="match status" value="1"/>
</dbReference>
<evidence type="ECO:0000313" key="1">
    <source>
        <dbReference type="EMBL" id="EEP60312.1"/>
    </source>
</evidence>
<protein>
    <recommendedName>
        <fullName evidence="3">DUF29 domain-containing protein</fullName>
    </recommendedName>
</protein>
<comment type="caution">
    <text evidence="1">The sequence shown here is derived from an EMBL/GenBank/DDBJ whole genome shotgun (WGS) entry which is preliminary data.</text>
</comment>
<evidence type="ECO:0000313" key="2">
    <source>
        <dbReference type="Proteomes" id="UP000005540"/>
    </source>
</evidence>
<keyword evidence="2" id="KW-1185">Reference proteome</keyword>
<dbReference type="RefSeq" id="WP_007547354.1">
    <property type="nucleotide sequence ID" value="NZ_ABZS01000115.1"/>
</dbReference>
<dbReference type="Gene3D" id="1.20.1220.20">
    <property type="entry name" value="Uncharcterised protein PF01724"/>
    <property type="match status" value="1"/>
</dbReference>
<dbReference type="Proteomes" id="UP000005540">
    <property type="component" value="Unassembled WGS sequence"/>
</dbReference>
<gene>
    <name evidence="1" type="ORF">SULYE_1188</name>
</gene>
<dbReference type="OrthoDB" id="14295at2"/>
<sequence length="176" mass="21247">MAVKTLNKEEIKDLYNKDFYQWIVENVELLKNKEFDLVDWENVIEELESMGRSELRSVISFMTVILEHLYKYEHFRENETMGNSWIDSIDNSRIELEWLFNDSPSLKRKAQEEIDLAWKSAVKRLVKWFKKPENHHLAKRYFGKIPTEQDFPKKCPYTIQQILEYEPWIENQGGIL</sequence>
<name>C4FKT8_9AQUI</name>
<reference evidence="1 2" key="1">
    <citation type="submission" date="2009-04" db="EMBL/GenBank/DDBJ databases">
        <authorList>
            <person name="Reysenbach A.-L."/>
            <person name="Heidelberg J.F."/>
            <person name="Nelson W.C."/>
        </authorList>
    </citation>
    <scope>NUCLEOTIDE SEQUENCE [LARGE SCALE GENOMIC DNA]</scope>
    <source>
        <strain evidence="1 2">SS-5</strain>
    </source>
</reference>
<proteinExistence type="predicted"/>
<accession>C4FKT8</accession>